<accession>A0ABU3Q7D4</accession>
<protein>
    <recommendedName>
        <fullName evidence="1">DUF6894 domain-containing protein</fullName>
    </recommendedName>
</protein>
<proteinExistence type="predicted"/>
<dbReference type="Proteomes" id="UP001259572">
    <property type="component" value="Unassembled WGS sequence"/>
</dbReference>
<dbReference type="Pfam" id="PF21834">
    <property type="entry name" value="DUF6894"/>
    <property type="match status" value="1"/>
</dbReference>
<feature type="domain" description="DUF6894" evidence="1">
    <location>
        <begin position="3"/>
        <end position="70"/>
    </location>
</feature>
<reference evidence="2 3" key="1">
    <citation type="submission" date="2023-05" db="EMBL/GenBank/DDBJ databases">
        <authorList>
            <person name="Guo Y."/>
        </authorList>
    </citation>
    <scope>NUCLEOTIDE SEQUENCE [LARGE SCALE GENOMIC DNA]</scope>
    <source>
        <strain evidence="2 3">GR2756</strain>
    </source>
</reference>
<evidence type="ECO:0000313" key="2">
    <source>
        <dbReference type="EMBL" id="MDT9599296.1"/>
    </source>
</evidence>
<comment type="caution">
    <text evidence="2">The sequence shown here is derived from an EMBL/GenBank/DDBJ whole genome shotgun (WGS) entry which is preliminary data.</text>
</comment>
<name>A0ABU3Q7D4_9SPHN</name>
<evidence type="ECO:0000313" key="3">
    <source>
        <dbReference type="Proteomes" id="UP001259572"/>
    </source>
</evidence>
<dbReference type="EMBL" id="JAVUPU010000004">
    <property type="protein sequence ID" value="MDT9599296.1"/>
    <property type="molecule type" value="Genomic_DNA"/>
</dbReference>
<dbReference type="InterPro" id="IPR054189">
    <property type="entry name" value="DUF6894"/>
</dbReference>
<keyword evidence="3" id="KW-1185">Reference proteome</keyword>
<gene>
    <name evidence="2" type="ORF">RQX22_10075</name>
</gene>
<organism evidence="2 3">
    <name type="scientific">Sphingosinicella rhizophila</name>
    <dbReference type="NCBI Taxonomy" id="3050082"/>
    <lineage>
        <taxon>Bacteria</taxon>
        <taxon>Pseudomonadati</taxon>
        <taxon>Pseudomonadota</taxon>
        <taxon>Alphaproteobacteria</taxon>
        <taxon>Sphingomonadales</taxon>
        <taxon>Sphingosinicellaceae</taxon>
        <taxon>Sphingosinicella</taxon>
    </lineage>
</organism>
<evidence type="ECO:0000259" key="1">
    <source>
        <dbReference type="Pfam" id="PF21834"/>
    </source>
</evidence>
<sequence length="78" mass="9124">MPRYYFNLYDDDVTVDEEGKELPDLETAHTHALENVRAIACEELREGYLHLAHRIDVLDEQGRLALTVTFRESFTLEE</sequence>
<dbReference type="RefSeq" id="WP_315726072.1">
    <property type="nucleotide sequence ID" value="NZ_JAVUPU010000004.1"/>
</dbReference>